<keyword evidence="3" id="KW-1185">Reference proteome</keyword>
<dbReference type="GeneID" id="36574564"/>
<dbReference type="RefSeq" id="XP_024722215.1">
    <property type="nucleotide sequence ID" value="XM_024866483.1"/>
</dbReference>
<dbReference type="Proteomes" id="UP000241818">
    <property type="component" value="Unassembled WGS sequence"/>
</dbReference>
<accession>A0A2T3B5L6</accession>
<evidence type="ECO:0000313" key="2">
    <source>
        <dbReference type="EMBL" id="PSS22060.1"/>
    </source>
</evidence>
<dbReference type="AlphaFoldDB" id="A0A2T3B5L6"/>
<dbReference type="InParanoid" id="A0A2T3B5L6"/>
<feature type="compositionally biased region" description="Low complexity" evidence="1">
    <location>
        <begin position="95"/>
        <end position="113"/>
    </location>
</feature>
<organism evidence="2 3">
    <name type="scientific">Amorphotheca resinae ATCC 22711</name>
    <dbReference type="NCBI Taxonomy" id="857342"/>
    <lineage>
        <taxon>Eukaryota</taxon>
        <taxon>Fungi</taxon>
        <taxon>Dikarya</taxon>
        <taxon>Ascomycota</taxon>
        <taxon>Pezizomycotina</taxon>
        <taxon>Leotiomycetes</taxon>
        <taxon>Helotiales</taxon>
        <taxon>Amorphothecaceae</taxon>
        <taxon>Amorphotheca</taxon>
    </lineage>
</organism>
<evidence type="ECO:0000256" key="1">
    <source>
        <dbReference type="SAM" id="MobiDB-lite"/>
    </source>
</evidence>
<feature type="region of interest" description="Disordered" evidence="1">
    <location>
        <begin position="88"/>
        <end position="113"/>
    </location>
</feature>
<protein>
    <submittedName>
        <fullName evidence="2">Uncharacterized protein</fullName>
    </submittedName>
</protein>
<sequence>MIEGKRRWRAVRSCGDGGCPNGLGSSFASVVFFSVWGRVLRGLVAKRLIRRGPGASVGTLTSAWATLTGPVTNQKKYLLLAHRALTTDKLHDSQNPRQQQTPQKPQRTSVEAR</sequence>
<proteinExistence type="predicted"/>
<dbReference type="EMBL" id="KZ679009">
    <property type="protein sequence ID" value="PSS22060.1"/>
    <property type="molecule type" value="Genomic_DNA"/>
</dbReference>
<gene>
    <name evidence="2" type="ORF">M430DRAFT_34068</name>
</gene>
<evidence type="ECO:0000313" key="3">
    <source>
        <dbReference type="Proteomes" id="UP000241818"/>
    </source>
</evidence>
<name>A0A2T3B5L6_AMORE</name>
<reference evidence="2 3" key="1">
    <citation type="journal article" date="2018" name="New Phytol.">
        <title>Comparative genomics and transcriptomics depict ericoid mycorrhizal fungi as versatile saprotrophs and plant mutualists.</title>
        <authorList>
            <person name="Martino E."/>
            <person name="Morin E."/>
            <person name="Grelet G.A."/>
            <person name="Kuo A."/>
            <person name="Kohler A."/>
            <person name="Daghino S."/>
            <person name="Barry K.W."/>
            <person name="Cichocki N."/>
            <person name="Clum A."/>
            <person name="Dockter R.B."/>
            <person name="Hainaut M."/>
            <person name="Kuo R.C."/>
            <person name="LaButti K."/>
            <person name="Lindahl B.D."/>
            <person name="Lindquist E.A."/>
            <person name="Lipzen A."/>
            <person name="Khouja H.R."/>
            <person name="Magnuson J."/>
            <person name="Murat C."/>
            <person name="Ohm R.A."/>
            <person name="Singer S.W."/>
            <person name="Spatafora J.W."/>
            <person name="Wang M."/>
            <person name="Veneault-Fourrey C."/>
            <person name="Henrissat B."/>
            <person name="Grigoriev I.V."/>
            <person name="Martin F.M."/>
            <person name="Perotto S."/>
        </authorList>
    </citation>
    <scope>NUCLEOTIDE SEQUENCE [LARGE SCALE GENOMIC DNA]</scope>
    <source>
        <strain evidence="2 3">ATCC 22711</strain>
    </source>
</reference>